<proteinExistence type="predicted"/>
<dbReference type="EMBL" id="BAAAZO010000001">
    <property type="protein sequence ID" value="GAA3589630.1"/>
    <property type="molecule type" value="Genomic_DNA"/>
</dbReference>
<dbReference type="Proteomes" id="UP001501074">
    <property type="component" value="Unassembled WGS sequence"/>
</dbReference>
<gene>
    <name evidence="1" type="ORF">GCM10022223_00110</name>
</gene>
<accession>A0ABP6YRR2</accession>
<protein>
    <submittedName>
        <fullName evidence="1">Uncharacterized protein</fullName>
    </submittedName>
</protein>
<evidence type="ECO:0000313" key="2">
    <source>
        <dbReference type="Proteomes" id="UP001501074"/>
    </source>
</evidence>
<organism evidence="1 2">
    <name type="scientific">Kineosporia mesophila</name>
    <dbReference type="NCBI Taxonomy" id="566012"/>
    <lineage>
        <taxon>Bacteria</taxon>
        <taxon>Bacillati</taxon>
        <taxon>Actinomycetota</taxon>
        <taxon>Actinomycetes</taxon>
        <taxon>Kineosporiales</taxon>
        <taxon>Kineosporiaceae</taxon>
        <taxon>Kineosporia</taxon>
    </lineage>
</organism>
<evidence type="ECO:0000313" key="1">
    <source>
        <dbReference type="EMBL" id="GAA3589630.1"/>
    </source>
</evidence>
<reference evidence="2" key="1">
    <citation type="journal article" date="2019" name="Int. J. Syst. Evol. Microbiol.">
        <title>The Global Catalogue of Microorganisms (GCM) 10K type strain sequencing project: providing services to taxonomists for standard genome sequencing and annotation.</title>
        <authorList>
            <consortium name="The Broad Institute Genomics Platform"/>
            <consortium name="The Broad Institute Genome Sequencing Center for Infectious Disease"/>
            <person name="Wu L."/>
            <person name="Ma J."/>
        </authorList>
    </citation>
    <scope>NUCLEOTIDE SEQUENCE [LARGE SCALE GENOMIC DNA]</scope>
    <source>
        <strain evidence="2">JCM 16902</strain>
    </source>
</reference>
<sequence>MAGARAITVLVAAMRPLYAIRGTPSERGTHIPGETPKIHSVIMQNLPSVLELWRGEF</sequence>
<comment type="caution">
    <text evidence="1">The sequence shown here is derived from an EMBL/GenBank/DDBJ whole genome shotgun (WGS) entry which is preliminary data.</text>
</comment>
<keyword evidence="2" id="KW-1185">Reference proteome</keyword>
<name>A0ABP6YRR2_9ACTN</name>